<keyword evidence="3 10" id="KW-0436">Ligase</keyword>
<dbReference type="AlphaFoldDB" id="A0A2Z3L998"/>
<evidence type="ECO:0000256" key="10">
    <source>
        <dbReference type="RuleBase" id="RU363036"/>
    </source>
</evidence>
<dbReference type="PANTHER" id="PTHR43766">
    <property type="entry name" value="TRYPTOPHAN--TRNA LIGASE, MITOCHONDRIAL"/>
    <property type="match status" value="1"/>
</dbReference>
<organism evidence="11 12">
    <name type="scientific">Candidatus Cardinium hertigii</name>
    <dbReference type="NCBI Taxonomy" id="247481"/>
    <lineage>
        <taxon>Bacteria</taxon>
        <taxon>Pseudomonadati</taxon>
        <taxon>Bacteroidota</taxon>
        <taxon>Cytophagia</taxon>
        <taxon>Cytophagales</taxon>
        <taxon>Amoebophilaceae</taxon>
        <taxon>Candidatus Cardinium</taxon>
    </lineage>
</organism>
<dbReference type="InterPro" id="IPR050203">
    <property type="entry name" value="Trp-tRNA_synthetase"/>
</dbReference>
<evidence type="ECO:0000313" key="11">
    <source>
        <dbReference type="EMBL" id="AWN81947.1"/>
    </source>
</evidence>
<dbReference type="KEGG" id="cher:DK880_00633"/>
<evidence type="ECO:0000256" key="5">
    <source>
        <dbReference type="ARBA" id="ARBA00022840"/>
    </source>
</evidence>
<proteinExistence type="inferred from homology"/>
<dbReference type="Proteomes" id="UP000245872">
    <property type="component" value="Chromosome"/>
</dbReference>
<dbReference type="Gene3D" id="1.10.240.10">
    <property type="entry name" value="Tyrosyl-Transfer RNA Synthetase"/>
    <property type="match status" value="1"/>
</dbReference>
<sequence length="330" mass="37016">MQKKRMLTGDRPTGPLHLGHYIGSLQNRVKLQETYEQYVMIADGQALTDHFMHPKEIAKHVVELAKDYLSIGINPAQTTILVQSQIPEIAELTLYYLNLVSVSKLERNPTVKYEIAQKGYTSNIPAGFLCYPVNQAADITLFQAEYVPGGSDQLPMIEQTNAIVKRFNKLYNTHILKECQIILSHMPRLVGIDGKAKASKSLGNAISLSDRPEVIKQKVFQMYTDPKHGKVSDPGCIEGNVVFAYLDAFHPDKETVEALKCHYSKGGLGDVTLKNMLNDHLQCLLAPIREKRETLSTHAIREMLYDGNQRARQLASVTMGMVRDAMGIYQ</sequence>
<keyword evidence="5 10" id="KW-0067">ATP-binding</keyword>
<keyword evidence="6 10" id="KW-0648">Protein biosynthesis</keyword>
<evidence type="ECO:0000256" key="6">
    <source>
        <dbReference type="ARBA" id="ARBA00022917"/>
    </source>
</evidence>
<keyword evidence="12" id="KW-1185">Reference proteome</keyword>
<dbReference type="InterPro" id="IPR001412">
    <property type="entry name" value="aa-tRNA-synth_I_CS"/>
</dbReference>
<keyword evidence="4 10" id="KW-0547">Nucleotide-binding</keyword>
<evidence type="ECO:0000256" key="1">
    <source>
        <dbReference type="ARBA" id="ARBA00005594"/>
    </source>
</evidence>
<dbReference type="RefSeq" id="WP_109997350.1">
    <property type="nucleotide sequence ID" value="NZ_CP029619.1"/>
</dbReference>
<dbReference type="Gene3D" id="3.40.50.620">
    <property type="entry name" value="HUPs"/>
    <property type="match status" value="1"/>
</dbReference>
<dbReference type="PRINTS" id="PR01039">
    <property type="entry name" value="TRNASYNTHTRP"/>
</dbReference>
<keyword evidence="7 10" id="KW-0030">Aminoacyl-tRNA synthetase</keyword>
<comment type="similarity">
    <text evidence="1 10">Belongs to the class-I aminoacyl-tRNA synthetase family.</text>
</comment>
<dbReference type="NCBIfam" id="TIGR00233">
    <property type="entry name" value="trpS"/>
    <property type="match status" value="1"/>
</dbReference>
<dbReference type="FunFam" id="1.10.240.10:FF:000005">
    <property type="entry name" value="Tryptophan--tRNA ligase"/>
    <property type="match status" value="1"/>
</dbReference>
<name>A0A2Z3L998_9BACT</name>
<reference evidence="11 12" key="1">
    <citation type="submission" date="2018-05" db="EMBL/GenBank/DDBJ databases">
        <title>Candidatus Cardinium hertigii Genome Assembly.</title>
        <authorList>
            <person name="Showmaker K.C."/>
            <person name="Walden K.O."/>
            <person name="Fields C.J."/>
            <person name="Lambert K.N."/>
            <person name="Hudson M.E."/>
        </authorList>
    </citation>
    <scope>NUCLEOTIDE SEQUENCE [LARGE SCALE GENOMIC DNA]</scope>
    <source>
        <strain evidence="12">cHgTN10</strain>
    </source>
</reference>
<dbReference type="PROSITE" id="PS00178">
    <property type="entry name" value="AA_TRNA_LIGASE_I"/>
    <property type="match status" value="1"/>
</dbReference>
<comment type="catalytic activity">
    <reaction evidence="8">
        <text>tRNA(Trp) + L-tryptophan + ATP = L-tryptophyl-tRNA(Trp) + AMP + diphosphate + H(+)</text>
        <dbReference type="Rhea" id="RHEA:24080"/>
        <dbReference type="Rhea" id="RHEA-COMP:9671"/>
        <dbReference type="Rhea" id="RHEA-COMP:9705"/>
        <dbReference type="ChEBI" id="CHEBI:15378"/>
        <dbReference type="ChEBI" id="CHEBI:30616"/>
        <dbReference type="ChEBI" id="CHEBI:33019"/>
        <dbReference type="ChEBI" id="CHEBI:57912"/>
        <dbReference type="ChEBI" id="CHEBI:78442"/>
        <dbReference type="ChEBI" id="CHEBI:78535"/>
        <dbReference type="ChEBI" id="CHEBI:456215"/>
        <dbReference type="EC" id="6.1.1.2"/>
    </reaction>
</comment>
<dbReference type="InterPro" id="IPR014729">
    <property type="entry name" value="Rossmann-like_a/b/a_fold"/>
</dbReference>
<dbReference type="OrthoDB" id="9801042at2"/>
<dbReference type="InterPro" id="IPR002305">
    <property type="entry name" value="aa-tRNA-synth_Ic"/>
</dbReference>
<dbReference type="GO" id="GO:0005829">
    <property type="term" value="C:cytosol"/>
    <property type="evidence" value="ECO:0007669"/>
    <property type="project" value="TreeGrafter"/>
</dbReference>
<dbReference type="FunFam" id="3.40.50.620:FF:000094">
    <property type="entry name" value="Tryptophan--tRNA ligase"/>
    <property type="match status" value="1"/>
</dbReference>
<evidence type="ECO:0000256" key="7">
    <source>
        <dbReference type="ARBA" id="ARBA00023146"/>
    </source>
</evidence>
<dbReference type="EC" id="6.1.1.2" evidence="2 9"/>
<evidence type="ECO:0000256" key="4">
    <source>
        <dbReference type="ARBA" id="ARBA00022741"/>
    </source>
</evidence>
<dbReference type="SUPFAM" id="SSF52374">
    <property type="entry name" value="Nucleotidylyl transferase"/>
    <property type="match status" value="1"/>
</dbReference>
<dbReference type="EMBL" id="CP029619">
    <property type="protein sequence ID" value="AWN81947.1"/>
    <property type="molecule type" value="Genomic_DNA"/>
</dbReference>
<dbReference type="GO" id="GO:0005524">
    <property type="term" value="F:ATP binding"/>
    <property type="evidence" value="ECO:0007669"/>
    <property type="project" value="UniProtKB-KW"/>
</dbReference>
<dbReference type="InterPro" id="IPR002306">
    <property type="entry name" value="Trp-tRNA-ligase"/>
</dbReference>
<evidence type="ECO:0000256" key="8">
    <source>
        <dbReference type="ARBA" id="ARBA00049929"/>
    </source>
</evidence>
<gene>
    <name evidence="11" type="primary">trpS2</name>
    <name evidence="11" type="ORF">DK880_00633</name>
</gene>
<evidence type="ECO:0000256" key="3">
    <source>
        <dbReference type="ARBA" id="ARBA00022598"/>
    </source>
</evidence>
<dbReference type="GO" id="GO:0006436">
    <property type="term" value="P:tryptophanyl-tRNA aminoacylation"/>
    <property type="evidence" value="ECO:0007669"/>
    <property type="project" value="UniProtKB-UniRule"/>
</dbReference>
<dbReference type="Pfam" id="PF00579">
    <property type="entry name" value="tRNA-synt_1b"/>
    <property type="match status" value="1"/>
</dbReference>
<dbReference type="CDD" id="cd00806">
    <property type="entry name" value="TrpRS_core"/>
    <property type="match status" value="1"/>
</dbReference>
<dbReference type="GO" id="GO:0004830">
    <property type="term" value="F:tryptophan-tRNA ligase activity"/>
    <property type="evidence" value="ECO:0007669"/>
    <property type="project" value="UniProtKB-UniRule"/>
</dbReference>
<evidence type="ECO:0000256" key="9">
    <source>
        <dbReference type="NCBIfam" id="TIGR00233"/>
    </source>
</evidence>
<evidence type="ECO:0000313" key="12">
    <source>
        <dbReference type="Proteomes" id="UP000245872"/>
    </source>
</evidence>
<evidence type="ECO:0000256" key="2">
    <source>
        <dbReference type="ARBA" id="ARBA00013161"/>
    </source>
</evidence>
<accession>A0A2Z3L998</accession>
<dbReference type="PANTHER" id="PTHR43766:SF1">
    <property type="entry name" value="TRYPTOPHAN--TRNA LIGASE, MITOCHONDRIAL"/>
    <property type="match status" value="1"/>
</dbReference>
<protein>
    <recommendedName>
        <fullName evidence="2 9">Tryptophan--tRNA ligase</fullName>
        <ecNumber evidence="2 9">6.1.1.2</ecNumber>
    </recommendedName>
</protein>